<keyword evidence="7" id="KW-1185">Reference proteome</keyword>
<evidence type="ECO:0000259" key="5">
    <source>
        <dbReference type="Pfam" id="PF22528"/>
    </source>
</evidence>
<dbReference type="InterPro" id="IPR029063">
    <property type="entry name" value="SAM-dependent_MTases_sf"/>
</dbReference>
<dbReference type="Gene3D" id="2.70.160.11">
    <property type="entry name" value="Hnrnp arginine n-methyltransferase1"/>
    <property type="match status" value="1"/>
</dbReference>
<gene>
    <name evidence="6" type="ORF">ADEAN_000471700</name>
</gene>
<evidence type="ECO:0000313" key="6">
    <source>
        <dbReference type="EMBL" id="CAD2217239.1"/>
    </source>
</evidence>
<protein>
    <recommendedName>
        <fullName evidence="5">Protein arginine N-methyltransferase domain-containing protein</fullName>
    </recommendedName>
</protein>
<dbReference type="SUPFAM" id="SSF53335">
    <property type="entry name" value="S-adenosyl-L-methionine-dependent methyltransferases"/>
    <property type="match status" value="1"/>
</dbReference>
<reference evidence="6 7" key="1">
    <citation type="submission" date="2020-08" db="EMBL/GenBank/DDBJ databases">
        <authorList>
            <person name="Newling K."/>
            <person name="Davey J."/>
            <person name="Forrester S."/>
        </authorList>
    </citation>
    <scope>NUCLEOTIDE SEQUENCE [LARGE SCALE GENOMIC DNA]</scope>
    <source>
        <strain evidence="7">Crithidia deanei Carvalho (ATCC PRA-265)</strain>
    </source>
</reference>
<keyword evidence="2" id="KW-0808">Transferase</keyword>
<dbReference type="GO" id="GO:0042054">
    <property type="term" value="F:histone methyltransferase activity"/>
    <property type="evidence" value="ECO:0007669"/>
    <property type="project" value="TreeGrafter"/>
</dbReference>
<evidence type="ECO:0000256" key="1">
    <source>
        <dbReference type="ARBA" id="ARBA00022603"/>
    </source>
</evidence>
<dbReference type="EMBL" id="LR877152">
    <property type="protein sequence ID" value="CAD2217239.1"/>
    <property type="molecule type" value="Genomic_DNA"/>
</dbReference>
<dbReference type="PANTHER" id="PTHR11006">
    <property type="entry name" value="PROTEIN ARGININE N-METHYLTRANSFERASE"/>
    <property type="match status" value="1"/>
</dbReference>
<dbReference type="VEuPathDB" id="TriTrypDB:ADEAN_000471700"/>
<evidence type="ECO:0000256" key="4">
    <source>
        <dbReference type="SAM" id="MobiDB-lite"/>
    </source>
</evidence>
<name>A0A7G2CCK1_9TRYP</name>
<dbReference type="GO" id="GO:0016274">
    <property type="term" value="F:protein-arginine N-methyltransferase activity"/>
    <property type="evidence" value="ECO:0007669"/>
    <property type="project" value="InterPro"/>
</dbReference>
<dbReference type="InterPro" id="IPR055135">
    <property type="entry name" value="PRMT_dom"/>
</dbReference>
<proteinExistence type="predicted"/>
<dbReference type="OrthoDB" id="7848332at2759"/>
<feature type="region of interest" description="Disordered" evidence="4">
    <location>
        <begin position="156"/>
        <end position="184"/>
    </location>
</feature>
<accession>A0A7G2CCK1</accession>
<keyword evidence="1" id="KW-0489">Methyltransferase</keyword>
<dbReference type="Gene3D" id="3.40.50.150">
    <property type="entry name" value="Vaccinia Virus protein VP39"/>
    <property type="match status" value="1"/>
</dbReference>
<evidence type="ECO:0000313" key="7">
    <source>
        <dbReference type="Proteomes" id="UP000515908"/>
    </source>
</evidence>
<evidence type="ECO:0000256" key="2">
    <source>
        <dbReference type="ARBA" id="ARBA00022679"/>
    </source>
</evidence>
<dbReference type="PANTHER" id="PTHR11006:SF102">
    <property type="entry name" value="PROTEIN ARGININE N-METHYLTRANSFERASE 1"/>
    <property type="match status" value="1"/>
</dbReference>
<feature type="domain" description="Protein arginine N-methyltransferase" evidence="5">
    <location>
        <begin position="188"/>
        <end position="327"/>
    </location>
</feature>
<keyword evidence="3" id="KW-0949">S-adenosyl-L-methionine</keyword>
<dbReference type="CDD" id="cd02440">
    <property type="entry name" value="AdoMet_MTases"/>
    <property type="match status" value="1"/>
</dbReference>
<dbReference type="GO" id="GO:0032259">
    <property type="term" value="P:methylation"/>
    <property type="evidence" value="ECO:0007669"/>
    <property type="project" value="UniProtKB-KW"/>
</dbReference>
<dbReference type="Proteomes" id="UP000515908">
    <property type="component" value="Chromosome 08"/>
</dbReference>
<evidence type="ECO:0000256" key="3">
    <source>
        <dbReference type="ARBA" id="ARBA00022691"/>
    </source>
</evidence>
<dbReference type="Pfam" id="PF22528">
    <property type="entry name" value="PRMT_C"/>
    <property type="match status" value="1"/>
</dbReference>
<dbReference type="InterPro" id="IPR025799">
    <property type="entry name" value="Arg_MeTrfase"/>
</dbReference>
<dbReference type="AlphaFoldDB" id="A0A7G2CCK1"/>
<sequence>MWAAHHGARHVYSIEASDMALVQSKIIADNHLSEKITVLQCRVEELTQKGTESFYQTYVAPVLRRESEEGKIVDTPFSIDFIISEWMGFYLVHEDMLSSVIRARDFFLQFNRQYGEEASLQLIPSHAQLWVAPMNLNVVKKKCFYDQYDSRYNKNLLPDSDSDDDEKKNTSQLSTSGTDRDSTRKENGIQFHCLAELEYQEQFELNDGAPVVYTIPPASLLHPGQVVREMDLLSLKEGDLDRIESITPHVCFDFTHLPQEAIEMNEAVLKRREVLLDGFAFWFQVSFTHPTVGGGNKTVVLDTSPASPPTHWKQTISLLPEELRSSEVMGVSRETEPLTVKVTLAKPDEAAEGVKNENRFYAISVEFSPDD</sequence>
<organism evidence="6 7">
    <name type="scientific">Angomonas deanei</name>
    <dbReference type="NCBI Taxonomy" id="59799"/>
    <lineage>
        <taxon>Eukaryota</taxon>
        <taxon>Discoba</taxon>
        <taxon>Euglenozoa</taxon>
        <taxon>Kinetoplastea</taxon>
        <taxon>Metakinetoplastina</taxon>
        <taxon>Trypanosomatida</taxon>
        <taxon>Trypanosomatidae</taxon>
        <taxon>Strigomonadinae</taxon>
        <taxon>Angomonas</taxon>
    </lineage>
</organism>